<feature type="domain" description="Prohead serine protease" evidence="4">
    <location>
        <begin position="20"/>
        <end position="154"/>
    </location>
</feature>
<dbReference type="InterPro" id="IPR006433">
    <property type="entry name" value="Prohead_protease"/>
</dbReference>
<sequence length="185" mass="19659">MSAGGVALARQQKRAEDLLSGRIPVTGYASLFEQLDGAGDIIRRGAFQRSLETRGSGGLAILWQHDPAAPIGIWTSLREDRVGLRVSGYLLKDVEQAREAAVLISAGVATGLSIGFKARRSFRSTGRGPRILTDIDLWEVSIVTFPQAEGARVQLAGPAPAPAIQSRSRSKVSLAGRLTGTQGRV</sequence>
<reference evidence="6" key="1">
    <citation type="submission" date="2020-09" db="EMBL/GenBank/DDBJ databases">
        <title>The genome sequence of strain Labrenzia suaedae 4C16A.</title>
        <authorList>
            <person name="Liu Y."/>
        </authorList>
    </citation>
    <scope>NUCLEOTIDE SEQUENCE [LARGE SCALE GENOMIC DNA]</scope>
    <source>
        <strain evidence="6">4C16A</strain>
    </source>
</reference>
<dbReference type="EMBL" id="JACYXI010000013">
    <property type="protein sequence ID" value="MBD8893500.1"/>
    <property type="molecule type" value="Genomic_DNA"/>
</dbReference>
<evidence type="ECO:0000256" key="2">
    <source>
        <dbReference type="ARBA" id="ARBA00022670"/>
    </source>
</evidence>
<evidence type="ECO:0000259" key="4">
    <source>
        <dbReference type="Pfam" id="PF04586"/>
    </source>
</evidence>
<accession>A0ABR9CSX3</accession>
<keyword evidence="3" id="KW-0378">Hydrolase</keyword>
<name>A0ABR9CSX3_9HYPH</name>
<dbReference type="NCBIfam" id="TIGR01543">
    <property type="entry name" value="proheadase_HK97"/>
    <property type="match status" value="1"/>
</dbReference>
<dbReference type="Pfam" id="PF04586">
    <property type="entry name" value="Peptidase_S78"/>
    <property type="match status" value="1"/>
</dbReference>
<gene>
    <name evidence="5" type="ORF">IG616_18290</name>
</gene>
<dbReference type="InterPro" id="IPR054613">
    <property type="entry name" value="Peptidase_S78_dom"/>
</dbReference>
<keyword evidence="2 5" id="KW-0645">Protease</keyword>
<dbReference type="SUPFAM" id="SSF50789">
    <property type="entry name" value="Herpes virus serine proteinase, assemblin"/>
    <property type="match status" value="1"/>
</dbReference>
<organism evidence="5 6">
    <name type="scientific">Roseibium litorale</name>
    <dbReference type="NCBI Taxonomy" id="2803841"/>
    <lineage>
        <taxon>Bacteria</taxon>
        <taxon>Pseudomonadati</taxon>
        <taxon>Pseudomonadota</taxon>
        <taxon>Alphaproteobacteria</taxon>
        <taxon>Hyphomicrobiales</taxon>
        <taxon>Stappiaceae</taxon>
        <taxon>Roseibium</taxon>
    </lineage>
</organism>
<evidence type="ECO:0000256" key="1">
    <source>
        <dbReference type="ARBA" id="ARBA00022612"/>
    </source>
</evidence>
<evidence type="ECO:0000256" key="3">
    <source>
        <dbReference type="ARBA" id="ARBA00022801"/>
    </source>
</evidence>
<dbReference type="GO" id="GO:0006508">
    <property type="term" value="P:proteolysis"/>
    <property type="evidence" value="ECO:0007669"/>
    <property type="project" value="UniProtKB-KW"/>
</dbReference>
<reference evidence="5 6" key="2">
    <citation type="journal article" date="2021" name="Int. J. Syst. Evol. Microbiol.">
        <title>Roseibium litorale sp. nov., isolated from a tidal flat sediment and proposal for the reclassification of Labrenzia polysiphoniae as Roseibium polysiphoniae comb. nov.</title>
        <authorList>
            <person name="Liu Y."/>
            <person name="Pei T."/>
            <person name="Du J."/>
            <person name="Chao M."/>
            <person name="Deng M.R."/>
            <person name="Zhu H."/>
        </authorList>
    </citation>
    <scope>NUCLEOTIDE SEQUENCE [LARGE SCALE GENOMIC DNA]</scope>
    <source>
        <strain evidence="5 6">4C16A</strain>
    </source>
</reference>
<dbReference type="GO" id="GO:0008233">
    <property type="term" value="F:peptidase activity"/>
    <property type="evidence" value="ECO:0007669"/>
    <property type="project" value="UniProtKB-KW"/>
</dbReference>
<evidence type="ECO:0000313" key="6">
    <source>
        <dbReference type="Proteomes" id="UP000632063"/>
    </source>
</evidence>
<protein>
    <submittedName>
        <fullName evidence="5">HK97 family phage prohead protease</fullName>
    </submittedName>
</protein>
<proteinExistence type="predicted"/>
<comment type="caution">
    <text evidence="5">The sequence shown here is derived from an EMBL/GenBank/DDBJ whole genome shotgun (WGS) entry which is preliminary data.</text>
</comment>
<keyword evidence="6" id="KW-1185">Reference proteome</keyword>
<keyword evidence="1" id="KW-1188">Viral release from host cell</keyword>
<dbReference type="Proteomes" id="UP000632063">
    <property type="component" value="Unassembled WGS sequence"/>
</dbReference>
<dbReference type="RefSeq" id="WP_192149623.1">
    <property type="nucleotide sequence ID" value="NZ_JACYXI010000013.1"/>
</dbReference>
<evidence type="ECO:0000313" key="5">
    <source>
        <dbReference type="EMBL" id="MBD8893500.1"/>
    </source>
</evidence>